<proteinExistence type="predicted"/>
<dbReference type="AlphaFoldDB" id="X1LWP7"/>
<sequence length="94" mass="11224">EEIALIRQKFQGNLILRTEAQTMLARLEIPGTKVNHLLRKWDTYKMLDVRLPSKADLLKFRVAGAINEDRHRLELRKLGYNSEQAEWYLKLYRK</sequence>
<dbReference type="EMBL" id="BARV01018772">
    <property type="protein sequence ID" value="GAI23458.1"/>
    <property type="molecule type" value="Genomic_DNA"/>
</dbReference>
<reference evidence="1" key="1">
    <citation type="journal article" date="2014" name="Front. Microbiol.">
        <title>High frequency of phylogenetically diverse reductive dehalogenase-homologous genes in deep subseafloor sedimentary metagenomes.</title>
        <authorList>
            <person name="Kawai M."/>
            <person name="Futagami T."/>
            <person name="Toyoda A."/>
            <person name="Takaki Y."/>
            <person name="Nishi S."/>
            <person name="Hori S."/>
            <person name="Arai W."/>
            <person name="Tsubouchi T."/>
            <person name="Morono Y."/>
            <person name="Uchiyama I."/>
            <person name="Ito T."/>
            <person name="Fujiyama A."/>
            <person name="Inagaki F."/>
            <person name="Takami H."/>
        </authorList>
    </citation>
    <scope>NUCLEOTIDE SEQUENCE</scope>
    <source>
        <strain evidence="1">Expedition CK06-06</strain>
    </source>
</reference>
<accession>X1LWP7</accession>
<name>X1LWP7_9ZZZZ</name>
<protein>
    <submittedName>
        <fullName evidence="1">Uncharacterized protein</fullName>
    </submittedName>
</protein>
<comment type="caution">
    <text evidence="1">The sequence shown here is derived from an EMBL/GenBank/DDBJ whole genome shotgun (WGS) entry which is preliminary data.</text>
</comment>
<evidence type="ECO:0000313" key="1">
    <source>
        <dbReference type="EMBL" id="GAI23458.1"/>
    </source>
</evidence>
<organism evidence="1">
    <name type="scientific">marine sediment metagenome</name>
    <dbReference type="NCBI Taxonomy" id="412755"/>
    <lineage>
        <taxon>unclassified sequences</taxon>
        <taxon>metagenomes</taxon>
        <taxon>ecological metagenomes</taxon>
    </lineage>
</organism>
<gene>
    <name evidence="1" type="ORF">S06H3_31675</name>
</gene>
<feature type="non-terminal residue" evidence="1">
    <location>
        <position position="1"/>
    </location>
</feature>